<feature type="transmembrane region" description="Helical" evidence="1">
    <location>
        <begin position="295"/>
        <end position="316"/>
    </location>
</feature>
<accession>A0A9D9E8W9</accession>
<gene>
    <name evidence="2" type="ORF">IAC42_03515</name>
</gene>
<keyword evidence="1" id="KW-0472">Membrane</keyword>
<sequence>MIEIRKAPVDGVMKTCIRLGDENVQIPKHMMQGEKMRGILATADGQEKPWTWDGLTSIDGERYVYFDEIDIESLDCLATNRRDRALEIVTRIADILSHQKEDFVSPLVGIIPLWRIYVVDGDGLLILPPDLGDLISIYMSTEDQFAYHGCFVRSSTEAGFSMIRQMGQLLYYALTGIKPYEKQEVRDAGYHEIPLSIYKDQLFARLDDKSLGFIDFTLHAKEREQRDIMGNRKAHENLDWFVKRSRELSWDVDRMDASEAAKKAEAIASSPAVKEIMEKTVRSAKRRTFWRQRGSMIAVLAIVAILVGTFAGTWIASVLEPPTTRDLDQEGVILAFYDAQNRLDTDGIQTATKGCSAPQESEVISMYVTRQTRVAYEATDPLVPVETWIEAGEPAIPSSSYIYGITDLELTSTGVDSWHVTGSYYTPYAYNEEEEVAPESIPSGQTVVYVYDMSQDFSFAWNGRGWWNITDISPMSVQLDEVRYVETYEPQRIL</sequence>
<evidence type="ECO:0000313" key="3">
    <source>
        <dbReference type="Proteomes" id="UP000823633"/>
    </source>
</evidence>
<dbReference type="AlphaFoldDB" id="A0A9D9E8W9"/>
<evidence type="ECO:0000256" key="1">
    <source>
        <dbReference type="SAM" id="Phobius"/>
    </source>
</evidence>
<organism evidence="2 3">
    <name type="scientific">Candidatus Aphodenecus pullistercoris</name>
    <dbReference type="NCBI Taxonomy" id="2840669"/>
    <lineage>
        <taxon>Bacteria</taxon>
        <taxon>Pseudomonadati</taxon>
        <taxon>Spirochaetota</taxon>
        <taxon>Spirochaetia</taxon>
        <taxon>Spirochaetales</taxon>
        <taxon>Candidatus Aphodenecus</taxon>
    </lineage>
</organism>
<evidence type="ECO:0000313" key="2">
    <source>
        <dbReference type="EMBL" id="MBO8442807.1"/>
    </source>
</evidence>
<keyword evidence="1" id="KW-0812">Transmembrane</keyword>
<reference evidence="2" key="2">
    <citation type="journal article" date="2021" name="PeerJ">
        <title>Extensive microbial diversity within the chicken gut microbiome revealed by metagenomics and culture.</title>
        <authorList>
            <person name="Gilroy R."/>
            <person name="Ravi A."/>
            <person name="Getino M."/>
            <person name="Pursley I."/>
            <person name="Horton D.L."/>
            <person name="Alikhan N.F."/>
            <person name="Baker D."/>
            <person name="Gharbi K."/>
            <person name="Hall N."/>
            <person name="Watson M."/>
            <person name="Adriaenssens E.M."/>
            <person name="Foster-Nyarko E."/>
            <person name="Jarju S."/>
            <person name="Secka A."/>
            <person name="Antonio M."/>
            <person name="Oren A."/>
            <person name="Chaudhuri R.R."/>
            <person name="La Ragione R."/>
            <person name="Hildebrand F."/>
            <person name="Pallen M.J."/>
        </authorList>
    </citation>
    <scope>NUCLEOTIDE SEQUENCE</scope>
    <source>
        <strain evidence="2">11167</strain>
    </source>
</reference>
<reference evidence="2" key="1">
    <citation type="submission" date="2020-10" db="EMBL/GenBank/DDBJ databases">
        <authorList>
            <person name="Gilroy R."/>
        </authorList>
    </citation>
    <scope>NUCLEOTIDE SEQUENCE</scope>
    <source>
        <strain evidence="2">11167</strain>
    </source>
</reference>
<comment type="caution">
    <text evidence="2">The sequence shown here is derived from an EMBL/GenBank/DDBJ whole genome shotgun (WGS) entry which is preliminary data.</text>
</comment>
<dbReference type="Proteomes" id="UP000823633">
    <property type="component" value="Unassembled WGS sequence"/>
</dbReference>
<proteinExistence type="predicted"/>
<dbReference type="EMBL" id="JADIMU010000022">
    <property type="protein sequence ID" value="MBO8442807.1"/>
    <property type="molecule type" value="Genomic_DNA"/>
</dbReference>
<name>A0A9D9E8W9_9SPIR</name>
<keyword evidence="1" id="KW-1133">Transmembrane helix</keyword>
<protein>
    <submittedName>
        <fullName evidence="2">Uncharacterized protein</fullName>
    </submittedName>
</protein>